<dbReference type="Pfam" id="PF00069">
    <property type="entry name" value="Pkinase"/>
    <property type="match status" value="1"/>
</dbReference>
<dbReference type="InterPro" id="IPR011009">
    <property type="entry name" value="Kinase-like_dom_sf"/>
</dbReference>
<dbReference type="PANTHER" id="PTHR44167">
    <property type="entry name" value="OVARIAN-SPECIFIC SERINE/THREONINE-PROTEIN KINASE LOK-RELATED"/>
    <property type="match status" value="1"/>
</dbReference>
<sequence>MASSFSTEQEFRTSMTNSTSTAAQAIRERIPAEDRTFRMRRLLEADQLMDEAWDLVASFAEDERRRYLRKAYEAACKAVDLAALNEDEMLGSLACYQAAELMLDGATGQDFQRAGLDRFIKQAARYDSILRTYEMDFDDSAARQANAVQAKYRRYVAGQPGKAGLEAHTCSNCRRRGEPTYTLAAKVLSYAKQGGRAVIMKEVSIMKRLARLPHIVRLLDAAFDEDNKLAYLILERLHGCTLAQLSGLAWWASLDTGRWEAVLRELALQIFQTLLLLHKRGIAHCDLKGDNIFVTAAAQRAPPTLLQRAQPAFLDVKLIDFGLAELHKPGQRIPLATGTPSFMPPEVVAACLAAWNRREAVLVDPAAADMYSAGLALYEALAGAPAFASDNAFKRGQMEEVHRMQEQNFFQQARLTARQALRHPFLAKWPCQTVLPPEAVLAGFGGVQ</sequence>
<dbReference type="EMBL" id="JALJOR010000008">
    <property type="protein sequence ID" value="KAK9813125.1"/>
    <property type="molecule type" value="Genomic_DNA"/>
</dbReference>
<dbReference type="GO" id="GO:0005634">
    <property type="term" value="C:nucleus"/>
    <property type="evidence" value="ECO:0007669"/>
    <property type="project" value="TreeGrafter"/>
</dbReference>
<gene>
    <name evidence="3" type="ORF">WJX72_009468</name>
</gene>
<evidence type="ECO:0000313" key="4">
    <source>
        <dbReference type="Proteomes" id="UP001489004"/>
    </source>
</evidence>
<dbReference type="Proteomes" id="UP001489004">
    <property type="component" value="Unassembled WGS sequence"/>
</dbReference>
<dbReference type="AlphaFoldDB" id="A0AAW1PXJ5"/>
<name>A0AAW1PXJ5_9CHLO</name>
<feature type="compositionally biased region" description="Polar residues" evidence="1">
    <location>
        <begin position="1"/>
        <end position="23"/>
    </location>
</feature>
<dbReference type="GO" id="GO:0005524">
    <property type="term" value="F:ATP binding"/>
    <property type="evidence" value="ECO:0007669"/>
    <property type="project" value="InterPro"/>
</dbReference>
<dbReference type="Gene3D" id="1.10.510.10">
    <property type="entry name" value="Transferase(Phosphotransferase) domain 1"/>
    <property type="match status" value="1"/>
</dbReference>
<dbReference type="InterPro" id="IPR008271">
    <property type="entry name" value="Ser/Thr_kinase_AS"/>
</dbReference>
<evidence type="ECO:0000259" key="2">
    <source>
        <dbReference type="PROSITE" id="PS50011"/>
    </source>
</evidence>
<organism evidence="3 4">
    <name type="scientific">[Myrmecia] bisecta</name>
    <dbReference type="NCBI Taxonomy" id="41462"/>
    <lineage>
        <taxon>Eukaryota</taxon>
        <taxon>Viridiplantae</taxon>
        <taxon>Chlorophyta</taxon>
        <taxon>core chlorophytes</taxon>
        <taxon>Trebouxiophyceae</taxon>
        <taxon>Trebouxiales</taxon>
        <taxon>Trebouxiaceae</taxon>
        <taxon>Myrmecia</taxon>
    </lineage>
</organism>
<feature type="region of interest" description="Disordered" evidence="1">
    <location>
        <begin position="1"/>
        <end position="27"/>
    </location>
</feature>
<dbReference type="PANTHER" id="PTHR44167:SF30">
    <property type="entry name" value="PHOSPHORYLASE KINASE"/>
    <property type="match status" value="1"/>
</dbReference>
<evidence type="ECO:0000256" key="1">
    <source>
        <dbReference type="SAM" id="MobiDB-lite"/>
    </source>
</evidence>
<dbReference type="SUPFAM" id="SSF56112">
    <property type="entry name" value="Protein kinase-like (PK-like)"/>
    <property type="match status" value="1"/>
</dbReference>
<dbReference type="GO" id="GO:0044773">
    <property type="term" value="P:mitotic DNA damage checkpoint signaling"/>
    <property type="evidence" value="ECO:0007669"/>
    <property type="project" value="TreeGrafter"/>
</dbReference>
<evidence type="ECO:0000313" key="3">
    <source>
        <dbReference type="EMBL" id="KAK9813125.1"/>
    </source>
</evidence>
<protein>
    <recommendedName>
        <fullName evidence="2">Protein kinase domain-containing protein</fullName>
    </recommendedName>
</protein>
<feature type="domain" description="Protein kinase" evidence="2">
    <location>
        <begin position="96"/>
        <end position="448"/>
    </location>
</feature>
<dbReference type="PROSITE" id="PS50011">
    <property type="entry name" value="PROTEIN_KINASE_DOM"/>
    <property type="match status" value="1"/>
</dbReference>
<reference evidence="3 4" key="1">
    <citation type="journal article" date="2024" name="Nat. Commun.">
        <title>Phylogenomics reveals the evolutionary origins of lichenization in chlorophyte algae.</title>
        <authorList>
            <person name="Puginier C."/>
            <person name="Libourel C."/>
            <person name="Otte J."/>
            <person name="Skaloud P."/>
            <person name="Haon M."/>
            <person name="Grisel S."/>
            <person name="Petersen M."/>
            <person name="Berrin J.G."/>
            <person name="Delaux P.M."/>
            <person name="Dal Grande F."/>
            <person name="Keller J."/>
        </authorList>
    </citation>
    <scope>NUCLEOTIDE SEQUENCE [LARGE SCALE GENOMIC DNA]</scope>
    <source>
        <strain evidence="3 4">SAG 2043</strain>
    </source>
</reference>
<proteinExistence type="predicted"/>
<dbReference type="GO" id="GO:0004674">
    <property type="term" value="F:protein serine/threonine kinase activity"/>
    <property type="evidence" value="ECO:0007669"/>
    <property type="project" value="TreeGrafter"/>
</dbReference>
<dbReference type="Gene3D" id="3.30.200.20">
    <property type="entry name" value="Phosphorylase Kinase, domain 1"/>
    <property type="match status" value="1"/>
</dbReference>
<keyword evidence="4" id="KW-1185">Reference proteome</keyword>
<dbReference type="InterPro" id="IPR000719">
    <property type="entry name" value="Prot_kinase_dom"/>
</dbReference>
<dbReference type="PROSITE" id="PS00108">
    <property type="entry name" value="PROTEIN_KINASE_ST"/>
    <property type="match status" value="1"/>
</dbReference>
<comment type="caution">
    <text evidence="3">The sequence shown here is derived from an EMBL/GenBank/DDBJ whole genome shotgun (WGS) entry which is preliminary data.</text>
</comment>
<accession>A0AAW1PXJ5</accession>
<dbReference type="SMART" id="SM00220">
    <property type="entry name" value="S_TKc"/>
    <property type="match status" value="1"/>
</dbReference>